<dbReference type="FunFam" id="2.40.170.20:FF:000014">
    <property type="entry name" value="TonB-dependent haem/haemoglobin receptor"/>
    <property type="match status" value="1"/>
</dbReference>
<dbReference type="Pfam" id="PF07715">
    <property type="entry name" value="Plug"/>
    <property type="match status" value="1"/>
</dbReference>
<evidence type="ECO:0000313" key="14">
    <source>
        <dbReference type="EMBL" id="VDN65465.1"/>
    </source>
</evidence>
<keyword evidence="11 12" id="KW-0998">Cell outer membrane</keyword>
<keyword evidence="4 12" id="KW-1134">Transmembrane beta strand</keyword>
<reference evidence="14" key="1">
    <citation type="submission" date="2018-11" db="EMBL/GenBank/DDBJ databases">
        <authorList>
            <consortium name="Genoscope - CEA"/>
            <person name="William W."/>
        </authorList>
    </citation>
    <scope>NUCLEOTIDE SEQUENCE [LARGE SCALE GENOMIC DNA]</scope>
    <source>
        <strain evidence="14">T9AD</strain>
    </source>
</reference>
<dbReference type="Pfam" id="PF07660">
    <property type="entry name" value="STN"/>
    <property type="match status" value="1"/>
</dbReference>
<keyword evidence="7" id="KW-0732">Signal</keyword>
<dbReference type="NCBIfam" id="TIGR01786">
    <property type="entry name" value="TonB-hemlactrns"/>
    <property type="match status" value="1"/>
</dbReference>
<dbReference type="NCBIfam" id="TIGR01785">
    <property type="entry name" value="TonB-hemin"/>
    <property type="match status" value="1"/>
</dbReference>
<organism evidence="14">
    <name type="scientific">Ectopseudomonas oleovorans</name>
    <name type="common">Pseudomonas oleovorans</name>
    <dbReference type="NCBI Taxonomy" id="301"/>
    <lineage>
        <taxon>Bacteria</taxon>
        <taxon>Pseudomonadati</taxon>
        <taxon>Pseudomonadota</taxon>
        <taxon>Gammaproteobacteria</taxon>
        <taxon>Pseudomonadales</taxon>
        <taxon>Pseudomonadaceae</taxon>
        <taxon>Ectopseudomonas</taxon>
    </lineage>
</organism>
<evidence type="ECO:0000256" key="7">
    <source>
        <dbReference type="ARBA" id="ARBA00022729"/>
    </source>
</evidence>
<dbReference type="InterPro" id="IPR037066">
    <property type="entry name" value="Plug_dom_sf"/>
</dbReference>
<dbReference type="AlphaFoldDB" id="A0A653BAC6"/>
<dbReference type="GO" id="GO:0009279">
    <property type="term" value="C:cell outer membrane"/>
    <property type="evidence" value="ECO:0007669"/>
    <property type="project" value="UniProtKB-SubCell"/>
</dbReference>
<evidence type="ECO:0000256" key="3">
    <source>
        <dbReference type="ARBA" id="ARBA00022448"/>
    </source>
</evidence>
<dbReference type="Gene3D" id="2.40.170.20">
    <property type="entry name" value="TonB-dependent receptor, beta-barrel domain"/>
    <property type="match status" value="1"/>
</dbReference>
<dbReference type="GO" id="GO:0015232">
    <property type="term" value="F:heme transmembrane transporter activity"/>
    <property type="evidence" value="ECO:0007669"/>
    <property type="project" value="InterPro"/>
</dbReference>
<dbReference type="SUPFAM" id="SSF56935">
    <property type="entry name" value="Porins"/>
    <property type="match status" value="1"/>
</dbReference>
<dbReference type="PROSITE" id="PS52016">
    <property type="entry name" value="TONB_DEPENDENT_REC_3"/>
    <property type="match status" value="1"/>
</dbReference>
<dbReference type="InterPro" id="IPR012910">
    <property type="entry name" value="Plug_dom"/>
</dbReference>
<evidence type="ECO:0000256" key="9">
    <source>
        <dbReference type="ARBA" id="ARBA00023077"/>
    </source>
</evidence>
<dbReference type="InterPro" id="IPR011662">
    <property type="entry name" value="Secretin/TonB_short_N"/>
</dbReference>
<name>A0A653BAC6_ECTOL</name>
<evidence type="ECO:0000256" key="13">
    <source>
        <dbReference type="RuleBase" id="RU003357"/>
    </source>
</evidence>
<keyword evidence="10 12" id="KW-0472">Membrane</keyword>
<dbReference type="InterPro" id="IPR036942">
    <property type="entry name" value="Beta-barrel_TonB_sf"/>
</dbReference>
<keyword evidence="9 13" id="KW-0798">TonB box</keyword>
<dbReference type="InterPro" id="IPR011276">
    <property type="entry name" value="TonB_haem/Hb_rcpt"/>
</dbReference>
<dbReference type="Gene3D" id="3.55.50.30">
    <property type="match status" value="1"/>
</dbReference>
<keyword evidence="8" id="KW-0408">Iron</keyword>
<proteinExistence type="inferred from homology"/>
<dbReference type="SMART" id="SM00965">
    <property type="entry name" value="STN"/>
    <property type="match status" value="1"/>
</dbReference>
<evidence type="ECO:0000256" key="11">
    <source>
        <dbReference type="ARBA" id="ARBA00023237"/>
    </source>
</evidence>
<evidence type="ECO:0000256" key="12">
    <source>
        <dbReference type="PROSITE-ProRule" id="PRU01360"/>
    </source>
</evidence>
<keyword evidence="3 12" id="KW-0813">Transport</keyword>
<comment type="subcellular location">
    <subcellularLocation>
        <location evidence="1 12">Cell outer membrane</location>
        <topology evidence="1 12">Multi-pass membrane protein</topology>
    </subcellularLocation>
</comment>
<evidence type="ECO:0000256" key="8">
    <source>
        <dbReference type="ARBA" id="ARBA00023004"/>
    </source>
</evidence>
<keyword evidence="5" id="KW-0406">Ion transport</keyword>
<dbReference type="PANTHER" id="PTHR30442">
    <property type="entry name" value="IRON III DICITRATE TRANSPORT PROTEIN FECA"/>
    <property type="match status" value="1"/>
</dbReference>
<keyword evidence="14" id="KW-0675">Receptor</keyword>
<keyword evidence="5" id="KW-0410">Iron transport</keyword>
<evidence type="ECO:0000256" key="5">
    <source>
        <dbReference type="ARBA" id="ARBA00022496"/>
    </source>
</evidence>
<dbReference type="InterPro" id="IPR000531">
    <property type="entry name" value="Beta-barrel_TonB"/>
</dbReference>
<keyword evidence="6 12" id="KW-0812">Transmembrane</keyword>
<dbReference type="EMBL" id="LR130779">
    <property type="protein sequence ID" value="VDN65465.1"/>
    <property type="molecule type" value="Genomic_DNA"/>
</dbReference>
<dbReference type="GO" id="GO:0033214">
    <property type="term" value="P:siderophore-iron import into cell"/>
    <property type="evidence" value="ECO:0007669"/>
    <property type="project" value="TreeGrafter"/>
</dbReference>
<sequence length="845" mass="94671">MKTRISPSAWWRSRTGAALMIGCLMGATAQAQPRDFDLAAQPLGSALTALARQGQLQIFFESDQVQGLQGPALRGRYEPVEALRQLLRGSGLELVEAAGSFVVRRMPVSTNEANAIELGSVSIVGDGRQVDSASVGRSTLTRKEIERQQAENIPSLLQTLPGVSMGGSSKQGGQTVNIWGLGDAEDVPFSLDGASKSGFERYQQGTVFIEPELIKRIEVEKGPYSVFTGNGGFGGTVHMETKDAPDLLEEGRDLGAMLKYGYHSNDQQKLYSGAVYGRSEDARFDGLAYLTTRDGRDMKLAGNIQLEPEYEYPQRYPFTDKKLDGALLKGNFRPNDEHSFGLTFMRSRSDEFVPFSAASFLLPSKYSIDRYGSLEAAMRRLMADREVTDTTWAGRYRYQPLDNPWIDLELKASWSETEQIDERGEDASYSLATGGKWMRTDYQDRVVELRNTSRFDTGALGHELTAGVAWHGHKRDVLMYLPGSTYNRPQYNYGWFQPYFMPRGSQTSRSAYLQDAITLGDLTITPSLRFDTVRNQGKENLASNYNNPERGHDYRAQTYTGWSPRLSLFWRVTDEFALFADYARTWRAPVIDEQYELQNSTTIGGTSRGLDAERIRALRAGSVVSLGNLLREGDSLQVRTTVFHHRIEDEIFKLRSIACERQAAEGGSISAKCGEYLPLSNYRNLPGVTLKGFEVETYYDSDRLFGSLTYAWVSGKHDGAYSNPWGPDVWARDVPPAKWVATLGLKVPEADLLMGWQGEFVRKTDRLPSDFYDVSGESVWDQHDNDSYDTHRLFAEWAPTMKGLKGTRVNLTVDNLFNRFYRPALSGDGAYSQGRNAKISVTRFF</sequence>
<evidence type="ECO:0000256" key="6">
    <source>
        <dbReference type="ARBA" id="ARBA00022692"/>
    </source>
</evidence>
<accession>A0A653BAC6</accession>
<evidence type="ECO:0000256" key="10">
    <source>
        <dbReference type="ARBA" id="ARBA00023136"/>
    </source>
</evidence>
<evidence type="ECO:0000256" key="2">
    <source>
        <dbReference type="ARBA" id="ARBA00009810"/>
    </source>
</evidence>
<dbReference type="InterPro" id="IPR010949">
    <property type="entry name" value="TonB_Hb/transfer/lactofer_rcpt"/>
</dbReference>
<evidence type="ECO:0000256" key="4">
    <source>
        <dbReference type="ARBA" id="ARBA00022452"/>
    </source>
</evidence>
<evidence type="ECO:0000256" key="1">
    <source>
        <dbReference type="ARBA" id="ARBA00004571"/>
    </source>
</evidence>
<dbReference type="OrthoDB" id="9760494at2"/>
<dbReference type="Gene3D" id="2.170.130.10">
    <property type="entry name" value="TonB-dependent receptor, plug domain"/>
    <property type="match status" value="1"/>
</dbReference>
<protein>
    <submittedName>
        <fullName evidence="14">TonB-dependent heme receptor A</fullName>
    </submittedName>
</protein>
<dbReference type="Pfam" id="PF00593">
    <property type="entry name" value="TonB_dep_Rec_b-barrel"/>
    <property type="match status" value="1"/>
</dbReference>
<gene>
    <name evidence="14" type="primary">tdhA</name>
    <name evidence="14" type="ORF">POT9AD_4490</name>
</gene>
<comment type="similarity">
    <text evidence="2 12 13">Belongs to the TonB-dependent receptor family.</text>
</comment>
<dbReference type="InterPro" id="IPR039426">
    <property type="entry name" value="TonB-dep_rcpt-like"/>
</dbReference>
<dbReference type="CDD" id="cd01347">
    <property type="entry name" value="ligand_gated_channel"/>
    <property type="match status" value="1"/>
</dbReference>
<dbReference type="PANTHER" id="PTHR30442:SF0">
    <property type="entry name" value="FE(3+) DICITRATE TRANSPORT PROTEIN FECA"/>
    <property type="match status" value="1"/>
</dbReference>